<proteinExistence type="predicted"/>
<sequence length="209" mass="23486">MKTITRLVIGLLCLLAADATASLELEKDHGHWKSGMLATESGEPVFRAISDVERKTDVVIFFAVDMADDCETLNPNMLMAIPEGIDKSGLLNIGEFQARVDTRDVINGTWMSSANKMGDTIAFISLYTDKENQLIQDMKIGRTLRVKISFLEDGRDDFYLNFSLYGSSAAINRASALCNTYKKSDKEYFNNQSPPRPKQRKRDSEYFST</sequence>
<name>A0ABY1ZDZ1_9GAMM</name>
<feature type="region of interest" description="Disordered" evidence="1">
    <location>
        <begin position="187"/>
        <end position="209"/>
    </location>
</feature>
<reference evidence="3 4" key="1">
    <citation type="submission" date="2019-02" db="EMBL/GenBank/DDBJ databases">
        <title>Marinobacter halodurans sp. nov., a marine bacterium isolated from sea tidal flat.</title>
        <authorList>
            <person name="Yoo Y."/>
            <person name="Lee D.W."/>
            <person name="Kim B.S."/>
            <person name="Kim J.-J."/>
        </authorList>
    </citation>
    <scope>NUCLEOTIDE SEQUENCE [LARGE SCALE GENOMIC DNA]</scope>
    <source>
        <strain evidence="3 4">YJ-S3-2</strain>
    </source>
</reference>
<comment type="caution">
    <text evidence="3">The sequence shown here is derived from an EMBL/GenBank/DDBJ whole genome shotgun (WGS) entry which is preliminary data.</text>
</comment>
<dbReference type="Proteomes" id="UP000313645">
    <property type="component" value="Unassembled WGS sequence"/>
</dbReference>
<evidence type="ECO:0000313" key="3">
    <source>
        <dbReference type="EMBL" id="TBW47796.1"/>
    </source>
</evidence>
<dbReference type="RefSeq" id="WP_131484055.1">
    <property type="nucleotide sequence ID" value="NZ_SJDL01000057.1"/>
</dbReference>
<gene>
    <name evidence="3" type="ORF">EZI54_22130</name>
</gene>
<dbReference type="EMBL" id="SJDL01000057">
    <property type="protein sequence ID" value="TBW47796.1"/>
    <property type="molecule type" value="Genomic_DNA"/>
</dbReference>
<evidence type="ECO:0000256" key="1">
    <source>
        <dbReference type="SAM" id="MobiDB-lite"/>
    </source>
</evidence>
<feature type="signal peptide" evidence="2">
    <location>
        <begin position="1"/>
        <end position="21"/>
    </location>
</feature>
<feature type="chain" id="PRO_5045149132" evidence="2">
    <location>
        <begin position="22"/>
        <end position="209"/>
    </location>
</feature>
<keyword evidence="2" id="KW-0732">Signal</keyword>
<accession>A0ABY1ZDZ1</accession>
<organism evidence="3 4">
    <name type="scientific">Marinobacter halodurans</name>
    <dbReference type="NCBI Taxonomy" id="2528979"/>
    <lineage>
        <taxon>Bacteria</taxon>
        <taxon>Pseudomonadati</taxon>
        <taxon>Pseudomonadota</taxon>
        <taxon>Gammaproteobacteria</taxon>
        <taxon>Pseudomonadales</taxon>
        <taxon>Marinobacteraceae</taxon>
        <taxon>Marinobacter</taxon>
    </lineage>
</organism>
<protein>
    <submittedName>
        <fullName evidence="3">Uncharacterized protein</fullName>
    </submittedName>
</protein>
<evidence type="ECO:0000256" key="2">
    <source>
        <dbReference type="SAM" id="SignalP"/>
    </source>
</evidence>
<evidence type="ECO:0000313" key="4">
    <source>
        <dbReference type="Proteomes" id="UP000313645"/>
    </source>
</evidence>
<keyword evidence="4" id="KW-1185">Reference proteome</keyword>